<evidence type="ECO:0000256" key="1">
    <source>
        <dbReference type="SAM" id="MobiDB-lite"/>
    </source>
</evidence>
<evidence type="ECO:0000313" key="4">
    <source>
        <dbReference type="EMBL" id="CAL5088212.1"/>
    </source>
</evidence>
<feature type="signal peptide" evidence="2">
    <location>
        <begin position="1"/>
        <end position="29"/>
    </location>
</feature>
<keyword evidence="5" id="KW-1185">Reference proteome</keyword>
<name>A0ABC9FUK6_9POAL</name>
<keyword evidence="2" id="KW-0732">Signal</keyword>
<feature type="chain" id="PRO_5044721984" evidence="2">
    <location>
        <begin position="30"/>
        <end position="82"/>
    </location>
</feature>
<dbReference type="AlphaFoldDB" id="A0ABC9FUK6"/>
<evidence type="ECO:0000256" key="2">
    <source>
        <dbReference type="SAM" id="SignalP"/>
    </source>
</evidence>
<protein>
    <submittedName>
        <fullName evidence="3">Uncharacterized protein</fullName>
    </submittedName>
</protein>
<dbReference type="Proteomes" id="UP001497457">
    <property type="component" value="Chromosome 8b"/>
</dbReference>
<gene>
    <name evidence="3" type="ORF">URODEC1_LOCUS108725</name>
    <name evidence="4" type="ORF">URODEC1_LOCUS112676</name>
</gene>
<dbReference type="EMBL" id="OZ075118">
    <property type="protein sequence ID" value="CAL5088212.1"/>
    <property type="molecule type" value="Genomic_DNA"/>
</dbReference>
<reference evidence="3" key="1">
    <citation type="submission" date="2024-10" db="EMBL/GenBank/DDBJ databases">
        <authorList>
            <person name="Ryan C."/>
        </authorList>
    </citation>
    <scope>NUCLEOTIDE SEQUENCE [LARGE SCALE GENOMIC DNA]</scope>
</reference>
<proteinExistence type="predicted"/>
<sequence length="82" mass="8393">MEGGKKKQVAVVVMLLLLSMTASFHGAAARLQGVGVGNGEHGHRGRVAVPETVPTMATRKTAGHSDCTSDHGQGKTGPCAKN</sequence>
<evidence type="ECO:0000313" key="3">
    <source>
        <dbReference type="EMBL" id="CAL5081581.1"/>
    </source>
</evidence>
<dbReference type="Proteomes" id="UP001497457">
    <property type="component" value="Chromosome 7b"/>
</dbReference>
<organism evidence="3 5">
    <name type="scientific">Urochloa decumbens</name>
    <dbReference type="NCBI Taxonomy" id="240449"/>
    <lineage>
        <taxon>Eukaryota</taxon>
        <taxon>Viridiplantae</taxon>
        <taxon>Streptophyta</taxon>
        <taxon>Embryophyta</taxon>
        <taxon>Tracheophyta</taxon>
        <taxon>Spermatophyta</taxon>
        <taxon>Magnoliopsida</taxon>
        <taxon>Liliopsida</taxon>
        <taxon>Poales</taxon>
        <taxon>Poaceae</taxon>
        <taxon>PACMAD clade</taxon>
        <taxon>Panicoideae</taxon>
        <taxon>Panicodae</taxon>
        <taxon>Paniceae</taxon>
        <taxon>Melinidinae</taxon>
        <taxon>Urochloa</taxon>
    </lineage>
</organism>
<dbReference type="EMBL" id="OZ075117">
    <property type="protein sequence ID" value="CAL5081581.1"/>
    <property type="molecule type" value="Genomic_DNA"/>
</dbReference>
<accession>A0ABC9FUK6</accession>
<feature type="region of interest" description="Disordered" evidence="1">
    <location>
        <begin position="57"/>
        <end position="82"/>
    </location>
</feature>
<evidence type="ECO:0000313" key="5">
    <source>
        <dbReference type="Proteomes" id="UP001497457"/>
    </source>
</evidence>